<keyword evidence="2" id="KW-1185">Reference proteome</keyword>
<accession>A0AC61R6Q6</accession>
<dbReference type="EMBL" id="SRYG01000014">
    <property type="protein sequence ID" value="TGY65700.1"/>
    <property type="molecule type" value="Genomic_DNA"/>
</dbReference>
<name>A0AC61R6Q6_9FIRM</name>
<organism evidence="1 2">
    <name type="scientific">Dubosiella muris</name>
    <dbReference type="NCBI Taxonomy" id="3038133"/>
    <lineage>
        <taxon>Bacteria</taxon>
        <taxon>Bacillati</taxon>
        <taxon>Bacillota</taxon>
        <taxon>Erysipelotrichia</taxon>
        <taxon>Erysipelotrichales</taxon>
        <taxon>Erysipelotrichaceae</taxon>
        <taxon>Dubosiella</taxon>
    </lineage>
</organism>
<comment type="caution">
    <text evidence="1">The sequence shown here is derived from an EMBL/GenBank/DDBJ whole genome shotgun (WGS) entry which is preliminary data.</text>
</comment>
<dbReference type="Proteomes" id="UP000308836">
    <property type="component" value="Unassembled WGS sequence"/>
</dbReference>
<sequence>MPKKRDSQATIQQILDVSQRLFSEKGYEKTSIQDILHDLNGLSKGAIYHHFASKEEILEAVITRMSEQSVQFLNKIRADSTMNGAQKLKAIFCGSIAQPIQDDLFQAAPRLYDDPFMLARMRDDSIHHVAPAYIAPLIREGVEDGSIVTGYPDELAELLLLAGNIWLNPLAIQADANKITRKAKLLQKMLRQCGLDLIEDEAIERLAHLATLASKAA</sequence>
<evidence type="ECO:0000313" key="2">
    <source>
        <dbReference type="Proteomes" id="UP000308836"/>
    </source>
</evidence>
<gene>
    <name evidence="1" type="ORF">E5336_07670</name>
</gene>
<proteinExistence type="predicted"/>
<evidence type="ECO:0000313" key="1">
    <source>
        <dbReference type="EMBL" id="TGY65700.1"/>
    </source>
</evidence>
<reference evidence="1" key="1">
    <citation type="submission" date="2019-04" db="EMBL/GenBank/DDBJ databases">
        <title>Microbes associate with the intestines of laboratory mice.</title>
        <authorList>
            <person name="Navarre W."/>
            <person name="Wong E."/>
            <person name="Huang K."/>
            <person name="Tropini C."/>
            <person name="Ng K."/>
            <person name="Yu B."/>
        </authorList>
    </citation>
    <scope>NUCLEOTIDE SEQUENCE</scope>
    <source>
        <strain evidence="1">NM09_H32</strain>
    </source>
</reference>
<protein>
    <submittedName>
        <fullName evidence="1">TetR/AcrR family transcriptional regulator</fullName>
    </submittedName>
</protein>